<dbReference type="Pfam" id="PF13454">
    <property type="entry name" value="NAD_binding_9"/>
    <property type="match status" value="1"/>
</dbReference>
<evidence type="ECO:0000259" key="2">
    <source>
        <dbReference type="Pfam" id="PF13454"/>
    </source>
</evidence>
<proteinExistence type="predicted"/>
<reference evidence="3 4" key="1">
    <citation type="submission" date="2021-01" db="EMBL/GenBank/DDBJ databases">
        <title>Whole genome shotgun sequence of Plantactinospora endophytica NBRC 110450.</title>
        <authorList>
            <person name="Komaki H."/>
            <person name="Tamura T."/>
        </authorList>
    </citation>
    <scope>NUCLEOTIDE SEQUENCE [LARGE SCALE GENOMIC DNA]</scope>
    <source>
        <strain evidence="3 4">NBRC 110450</strain>
    </source>
</reference>
<dbReference type="EMBL" id="BONW01000029">
    <property type="protein sequence ID" value="GIG90749.1"/>
    <property type="molecule type" value="Genomic_DNA"/>
</dbReference>
<dbReference type="InterPro" id="IPR038732">
    <property type="entry name" value="HpyO/CreE_NAD-binding"/>
</dbReference>
<sequence length="109" mass="12363">MRSDRLSNGPRAPGDLTDWLRGSRDDRRCDELMYQPRLMFGKYLKHRLDRAVASIDPSRLTFEHWRTTAVDLDSPRCRGRAESTNRRCLGRGGCGGRPAPDRGASTCAR</sequence>
<name>A0ABQ4E7Q4_9ACTN</name>
<gene>
    <name evidence="3" type="ORF">Pen02_56850</name>
</gene>
<feature type="domain" description="FAD-dependent urate hydroxylase HpyO/Asp monooxygenase CreE-like FAD/NAD(P)-binding" evidence="2">
    <location>
        <begin position="2"/>
        <end position="75"/>
    </location>
</feature>
<comment type="caution">
    <text evidence="3">The sequence shown here is derived from an EMBL/GenBank/DDBJ whole genome shotgun (WGS) entry which is preliminary data.</text>
</comment>
<protein>
    <recommendedName>
        <fullName evidence="2">FAD-dependent urate hydroxylase HpyO/Asp monooxygenase CreE-like FAD/NAD(P)-binding domain-containing protein</fullName>
    </recommendedName>
</protein>
<dbReference type="Proteomes" id="UP000646749">
    <property type="component" value="Unassembled WGS sequence"/>
</dbReference>
<evidence type="ECO:0000256" key="1">
    <source>
        <dbReference type="SAM" id="MobiDB-lite"/>
    </source>
</evidence>
<keyword evidence="4" id="KW-1185">Reference proteome</keyword>
<accession>A0ABQ4E7Q4</accession>
<evidence type="ECO:0000313" key="4">
    <source>
        <dbReference type="Proteomes" id="UP000646749"/>
    </source>
</evidence>
<evidence type="ECO:0000313" key="3">
    <source>
        <dbReference type="EMBL" id="GIG90749.1"/>
    </source>
</evidence>
<organism evidence="3 4">
    <name type="scientific">Plantactinospora endophytica</name>
    <dbReference type="NCBI Taxonomy" id="673535"/>
    <lineage>
        <taxon>Bacteria</taxon>
        <taxon>Bacillati</taxon>
        <taxon>Actinomycetota</taxon>
        <taxon>Actinomycetes</taxon>
        <taxon>Micromonosporales</taxon>
        <taxon>Micromonosporaceae</taxon>
        <taxon>Plantactinospora</taxon>
    </lineage>
</organism>
<feature type="region of interest" description="Disordered" evidence="1">
    <location>
        <begin position="1"/>
        <end position="20"/>
    </location>
</feature>